<protein>
    <recommendedName>
        <fullName evidence="3">Adhesin domain-containing protein</fullName>
    </recommendedName>
</protein>
<accession>A0A6I8LRR6</accession>
<dbReference type="AlphaFoldDB" id="A0A6I8LRR6"/>
<evidence type="ECO:0000313" key="2">
    <source>
        <dbReference type="Proteomes" id="UP000399805"/>
    </source>
</evidence>
<dbReference type="RefSeq" id="WP_155543206.1">
    <property type="nucleotide sequence ID" value="NZ_CABVGP010000001.1"/>
</dbReference>
<evidence type="ECO:0000313" key="1">
    <source>
        <dbReference type="EMBL" id="VVJ18146.1"/>
    </source>
</evidence>
<name>A0A6I8LRR6_9PSEU</name>
<gene>
    <name evidence="1" type="ORF">AA23TX_03167</name>
</gene>
<keyword evidence="2" id="KW-1185">Reference proteome</keyword>
<evidence type="ECO:0008006" key="3">
    <source>
        <dbReference type="Google" id="ProtNLM"/>
    </source>
</evidence>
<reference evidence="1 2" key="1">
    <citation type="submission" date="2019-09" db="EMBL/GenBank/DDBJ databases">
        <authorList>
            <person name="Leyn A S."/>
        </authorList>
    </citation>
    <scope>NUCLEOTIDE SEQUENCE [LARGE SCALE GENOMIC DNA]</scope>
    <source>
        <strain evidence="1">AA231_1</strain>
    </source>
</reference>
<dbReference type="Proteomes" id="UP000399805">
    <property type="component" value="Unassembled WGS sequence"/>
</dbReference>
<proteinExistence type="predicted"/>
<organism evidence="1 2">
    <name type="scientific">Amycolatopsis camponoti</name>
    <dbReference type="NCBI Taxonomy" id="2606593"/>
    <lineage>
        <taxon>Bacteria</taxon>
        <taxon>Bacillati</taxon>
        <taxon>Actinomycetota</taxon>
        <taxon>Actinomycetes</taxon>
        <taxon>Pseudonocardiales</taxon>
        <taxon>Pseudonocardiaceae</taxon>
        <taxon>Amycolatopsis</taxon>
    </lineage>
</organism>
<dbReference type="EMBL" id="CABVGP010000001">
    <property type="protein sequence ID" value="VVJ18146.1"/>
    <property type="molecule type" value="Genomic_DNA"/>
</dbReference>
<sequence>MTTFTTPEPITATLTTAGARVRIAAGDRPDTVVRVEPVDSANKSDVKVAEQTEVAFAAGELSIKTNKPGAKSGSVAITIELPAGSALVLETAWTDVHADGPLGACELDVASGRVNLGHVAALRGRLSAGSEVAIGHVAGAAELDGGAAGVRIGEAGGPLRYLGSTGQVWIGHARSDVDLTGSGGSFTVDRADGGVFAKAANCPIRIGRMTRGRADLANAAGGIEVGIAEGTAASVDADSTKGTVRNSLPDNAGESTDRVTVHARTRLGDIVVHPADA</sequence>